<dbReference type="Proteomes" id="UP000199615">
    <property type="component" value="Unassembled WGS sequence"/>
</dbReference>
<dbReference type="EMBL" id="FODT01000010">
    <property type="protein sequence ID" value="SEP21323.1"/>
    <property type="molecule type" value="Genomic_DNA"/>
</dbReference>
<evidence type="ECO:0000313" key="3">
    <source>
        <dbReference type="EMBL" id="SEP21323.1"/>
    </source>
</evidence>
<organism evidence="3 4">
    <name type="scientific">Rhodopseudomonas pseudopalustris</name>
    <dbReference type="NCBI Taxonomy" id="1513892"/>
    <lineage>
        <taxon>Bacteria</taxon>
        <taxon>Pseudomonadati</taxon>
        <taxon>Pseudomonadota</taxon>
        <taxon>Alphaproteobacteria</taxon>
        <taxon>Hyphomicrobiales</taxon>
        <taxon>Nitrobacteraceae</taxon>
        <taxon>Rhodopseudomonas</taxon>
    </lineage>
</organism>
<feature type="chain" id="PRO_5011576970" evidence="1">
    <location>
        <begin position="24"/>
        <end position="350"/>
    </location>
</feature>
<keyword evidence="4" id="KW-1185">Reference proteome</keyword>
<dbReference type="InterPro" id="IPR050902">
    <property type="entry name" value="ABC_Transporter_SBP"/>
</dbReference>
<dbReference type="Gene3D" id="3.40.50.1980">
    <property type="entry name" value="Nitrogenase molybdenum iron protein domain"/>
    <property type="match status" value="2"/>
</dbReference>
<keyword evidence="1" id="KW-0732">Signal</keyword>
<dbReference type="PANTHER" id="PTHR30535">
    <property type="entry name" value="VITAMIN B12-BINDING PROTEIN"/>
    <property type="match status" value="1"/>
</dbReference>
<gene>
    <name evidence="3" type="ORF">SAMN05444123_110111</name>
</gene>
<evidence type="ECO:0000259" key="2">
    <source>
        <dbReference type="PROSITE" id="PS50983"/>
    </source>
</evidence>
<sequence>MIGVAWRKILLIVPVLSALSLGAASHSEARSIVDSAGRRVEVPDTITRVFASGPPAGVLLYVVAPDKMIGWGRAPRDIDKPFLLPATHELPELGRLTGRGDTISTERLMASRPDVIIDFGATNETYRSIAERIQAQTGIPYLLIDGRFENTPAALRLLADILGVSERGEALARASETIFAEVDRVVATVPPAARPRIYLARGLDGFETGSRGSINTEIIERVGAVNVVDGVREAGGLARVSPEQVIAWAPDTIVTIDPAVHRMILERPEWQVVPAVKMKRVFLLPNQPFGSIDLPPSVNRLIGLPLLLHTLYPDRTKTAREAELRSFYRLFYQVDVSDAEIENLLKGSGH</sequence>
<evidence type="ECO:0000313" key="4">
    <source>
        <dbReference type="Proteomes" id="UP000199615"/>
    </source>
</evidence>
<dbReference type="PROSITE" id="PS50983">
    <property type="entry name" value="FE_B12_PBP"/>
    <property type="match status" value="1"/>
</dbReference>
<name>A0A1H8W1C7_9BRAD</name>
<evidence type="ECO:0000256" key="1">
    <source>
        <dbReference type="SAM" id="SignalP"/>
    </source>
</evidence>
<dbReference type="Gene3D" id="1.20.58.2180">
    <property type="match status" value="1"/>
</dbReference>
<dbReference type="Pfam" id="PF01497">
    <property type="entry name" value="Peripla_BP_2"/>
    <property type="match status" value="1"/>
</dbReference>
<feature type="signal peptide" evidence="1">
    <location>
        <begin position="1"/>
        <end position="23"/>
    </location>
</feature>
<feature type="domain" description="Fe/B12 periplasmic-binding" evidence="2">
    <location>
        <begin position="48"/>
        <end position="315"/>
    </location>
</feature>
<accession>A0A1H8W1C7</accession>
<dbReference type="OrthoDB" id="9775594at2"/>
<dbReference type="CDD" id="cd01147">
    <property type="entry name" value="HemV-2"/>
    <property type="match status" value="1"/>
</dbReference>
<dbReference type="AlphaFoldDB" id="A0A1H8W1C7"/>
<reference evidence="4" key="1">
    <citation type="submission" date="2016-10" db="EMBL/GenBank/DDBJ databases">
        <authorList>
            <person name="Varghese N."/>
            <person name="Submissions S."/>
        </authorList>
    </citation>
    <scope>NUCLEOTIDE SEQUENCE [LARGE SCALE GENOMIC DNA]</scope>
    <source>
        <strain evidence="4">DSM 123</strain>
    </source>
</reference>
<proteinExistence type="predicted"/>
<dbReference type="InterPro" id="IPR002491">
    <property type="entry name" value="ABC_transptr_periplasmic_BD"/>
</dbReference>
<protein>
    <submittedName>
        <fullName evidence="3">Iron complex transport system substrate-binding protein</fullName>
    </submittedName>
</protein>
<dbReference type="RefSeq" id="WP_092685724.1">
    <property type="nucleotide sequence ID" value="NZ_FODT01000010.1"/>
</dbReference>
<dbReference type="GO" id="GO:0071281">
    <property type="term" value="P:cellular response to iron ion"/>
    <property type="evidence" value="ECO:0007669"/>
    <property type="project" value="TreeGrafter"/>
</dbReference>
<dbReference type="PANTHER" id="PTHR30535:SF34">
    <property type="entry name" value="MOLYBDATE-BINDING PROTEIN MOLA"/>
    <property type="match status" value="1"/>
</dbReference>
<dbReference type="SUPFAM" id="SSF53807">
    <property type="entry name" value="Helical backbone' metal receptor"/>
    <property type="match status" value="1"/>
</dbReference>